<dbReference type="Gene3D" id="3.30.565.10">
    <property type="entry name" value="Histidine kinase-like ATPase, C-terminal domain"/>
    <property type="match status" value="1"/>
</dbReference>
<evidence type="ECO:0000256" key="1">
    <source>
        <dbReference type="SAM" id="Phobius"/>
    </source>
</evidence>
<dbReference type="InterPro" id="IPR010559">
    <property type="entry name" value="Sig_transdc_His_kin_internal"/>
</dbReference>
<proteinExistence type="predicted"/>
<keyword evidence="3" id="KW-0808">Transferase</keyword>
<dbReference type="InterPro" id="IPR036890">
    <property type="entry name" value="HATPase_C_sf"/>
</dbReference>
<dbReference type="AlphaFoldDB" id="A0A6S6SSB2"/>
<sequence>MDKMQLKISRNDWFYITIIGALFGFFISLVFYFLIPEIQHASTIVFSVLAAMSISMFSSLFISFSNNYVLPKVNESFWYIISFCFSFSSGALGFFISFHIAHLMDLPIAILLAPWSLSLSITLGFLTFLIGLILHQFIAMKYRHENVKVQMTQNRLKALENELNPHFLFNALNSMSELVYVDAKKAEDAILNLSSFLRNAINKESLIPLSTELKMVETYVEIENIRFQDKIKLNILIDTTLEEVLVPKFSIQLLVENAIKHGYEQKVLEIDITNRENYVTVANNGRITKKIKQGTGLKNLRDRLRLLEVGELTYDSDEQTMNFTIKLEGINK</sequence>
<dbReference type="SUPFAM" id="SSF55874">
    <property type="entry name" value="ATPase domain of HSP90 chaperone/DNA topoisomerase II/histidine kinase"/>
    <property type="match status" value="1"/>
</dbReference>
<keyword evidence="1" id="KW-0812">Transmembrane</keyword>
<accession>A0A6S6SSB2</accession>
<dbReference type="Pfam" id="PF06580">
    <property type="entry name" value="His_kinase"/>
    <property type="match status" value="1"/>
</dbReference>
<feature type="transmembrane region" description="Helical" evidence="1">
    <location>
        <begin position="106"/>
        <end position="134"/>
    </location>
</feature>
<dbReference type="PANTHER" id="PTHR34220">
    <property type="entry name" value="SENSOR HISTIDINE KINASE YPDA"/>
    <property type="match status" value="1"/>
</dbReference>
<organism evidence="3">
    <name type="scientific">uncultured Sulfurovum sp</name>
    <dbReference type="NCBI Taxonomy" id="269237"/>
    <lineage>
        <taxon>Bacteria</taxon>
        <taxon>Pseudomonadati</taxon>
        <taxon>Campylobacterota</taxon>
        <taxon>Epsilonproteobacteria</taxon>
        <taxon>Campylobacterales</taxon>
        <taxon>Sulfurovaceae</taxon>
        <taxon>Sulfurovum</taxon>
        <taxon>environmental samples</taxon>
    </lineage>
</organism>
<dbReference type="EMBL" id="CACVAU010000030">
    <property type="protein sequence ID" value="CAA6809053.1"/>
    <property type="molecule type" value="Genomic_DNA"/>
</dbReference>
<dbReference type="InterPro" id="IPR050640">
    <property type="entry name" value="Bact_2-comp_sensor_kinase"/>
</dbReference>
<evidence type="ECO:0000259" key="2">
    <source>
        <dbReference type="Pfam" id="PF06580"/>
    </source>
</evidence>
<feature type="domain" description="Signal transduction histidine kinase internal region" evidence="2">
    <location>
        <begin position="155"/>
        <end position="231"/>
    </location>
</feature>
<protein>
    <submittedName>
        <fullName evidence="3">Histidine kinase internal region</fullName>
    </submittedName>
</protein>
<feature type="transmembrane region" description="Helical" evidence="1">
    <location>
        <begin position="41"/>
        <end position="64"/>
    </location>
</feature>
<feature type="transmembrane region" description="Helical" evidence="1">
    <location>
        <begin position="12"/>
        <end position="35"/>
    </location>
</feature>
<feature type="transmembrane region" description="Helical" evidence="1">
    <location>
        <begin position="76"/>
        <end position="100"/>
    </location>
</feature>
<dbReference type="GO" id="GO:0000155">
    <property type="term" value="F:phosphorelay sensor kinase activity"/>
    <property type="evidence" value="ECO:0007669"/>
    <property type="project" value="InterPro"/>
</dbReference>
<keyword evidence="1" id="KW-1133">Transmembrane helix</keyword>
<keyword evidence="3" id="KW-0418">Kinase</keyword>
<name>A0A6S6SSB2_9BACT</name>
<gene>
    <name evidence="3" type="ORF">HELGO_WM13755</name>
</gene>
<evidence type="ECO:0000313" key="3">
    <source>
        <dbReference type="EMBL" id="CAA6809053.1"/>
    </source>
</evidence>
<keyword evidence="1" id="KW-0472">Membrane</keyword>
<reference evidence="3" key="1">
    <citation type="submission" date="2020-01" db="EMBL/GenBank/DDBJ databases">
        <authorList>
            <person name="Meier V. D."/>
            <person name="Meier V D."/>
        </authorList>
    </citation>
    <scope>NUCLEOTIDE SEQUENCE</scope>
    <source>
        <strain evidence="3">HLG_WM_MAG_05</strain>
    </source>
</reference>
<dbReference type="GO" id="GO:0016020">
    <property type="term" value="C:membrane"/>
    <property type="evidence" value="ECO:0007669"/>
    <property type="project" value="InterPro"/>
</dbReference>
<dbReference type="PANTHER" id="PTHR34220:SF7">
    <property type="entry name" value="SENSOR HISTIDINE KINASE YPDA"/>
    <property type="match status" value="1"/>
</dbReference>